<organism evidence="2 3">
    <name type="scientific">Tetrabaena socialis</name>
    <dbReference type="NCBI Taxonomy" id="47790"/>
    <lineage>
        <taxon>Eukaryota</taxon>
        <taxon>Viridiplantae</taxon>
        <taxon>Chlorophyta</taxon>
        <taxon>core chlorophytes</taxon>
        <taxon>Chlorophyceae</taxon>
        <taxon>CS clade</taxon>
        <taxon>Chlamydomonadales</taxon>
        <taxon>Tetrabaenaceae</taxon>
        <taxon>Tetrabaena</taxon>
    </lineage>
</organism>
<feature type="region of interest" description="Disordered" evidence="1">
    <location>
        <begin position="1"/>
        <end position="75"/>
    </location>
</feature>
<protein>
    <submittedName>
        <fullName evidence="2">Uncharacterized protein</fullName>
    </submittedName>
</protein>
<dbReference type="Proteomes" id="UP000236333">
    <property type="component" value="Unassembled WGS sequence"/>
</dbReference>
<accession>A0A2J8AH50</accession>
<feature type="compositionally biased region" description="Low complexity" evidence="1">
    <location>
        <begin position="14"/>
        <end position="24"/>
    </location>
</feature>
<keyword evidence="3" id="KW-1185">Reference proteome</keyword>
<feature type="non-terminal residue" evidence="2">
    <location>
        <position position="1"/>
    </location>
</feature>
<evidence type="ECO:0000313" key="3">
    <source>
        <dbReference type="Proteomes" id="UP000236333"/>
    </source>
</evidence>
<dbReference type="AlphaFoldDB" id="A0A2J8AH50"/>
<dbReference type="PANTHER" id="PTHR37910:SF2">
    <property type="entry name" value="EXPRESSED PROTEIN"/>
    <property type="match status" value="1"/>
</dbReference>
<dbReference type="EMBL" id="PGGS01000020">
    <property type="protein sequence ID" value="PNH11840.1"/>
    <property type="molecule type" value="Genomic_DNA"/>
</dbReference>
<reference evidence="2 3" key="1">
    <citation type="journal article" date="2017" name="Mol. Biol. Evol.">
        <title>The 4-celled Tetrabaena socialis nuclear genome reveals the essential components for genetic control of cell number at the origin of multicellularity in the volvocine lineage.</title>
        <authorList>
            <person name="Featherston J."/>
            <person name="Arakaki Y."/>
            <person name="Hanschen E.R."/>
            <person name="Ferris P.J."/>
            <person name="Michod R.E."/>
            <person name="Olson B.J.S.C."/>
            <person name="Nozaki H."/>
            <person name="Durand P.M."/>
        </authorList>
    </citation>
    <scope>NUCLEOTIDE SEQUENCE [LARGE SCALE GENOMIC DNA]</scope>
    <source>
        <strain evidence="2 3">NIES-571</strain>
    </source>
</reference>
<gene>
    <name evidence="2" type="ORF">TSOC_001277</name>
</gene>
<evidence type="ECO:0000313" key="2">
    <source>
        <dbReference type="EMBL" id="PNH11840.1"/>
    </source>
</evidence>
<feature type="non-terminal residue" evidence="2">
    <location>
        <position position="207"/>
    </location>
</feature>
<name>A0A2J8AH50_9CHLO</name>
<dbReference type="PANTHER" id="PTHR37910">
    <property type="entry name" value="EXPRESSED PROTEIN"/>
    <property type="match status" value="1"/>
</dbReference>
<dbReference type="OrthoDB" id="508390at2759"/>
<evidence type="ECO:0000256" key="1">
    <source>
        <dbReference type="SAM" id="MobiDB-lite"/>
    </source>
</evidence>
<comment type="caution">
    <text evidence="2">The sequence shown here is derived from an EMBL/GenBank/DDBJ whole genome shotgun (WGS) entry which is preliminary data.</text>
</comment>
<proteinExistence type="predicted"/>
<feature type="compositionally biased region" description="Gly residues" evidence="1">
    <location>
        <begin position="25"/>
        <end position="35"/>
    </location>
</feature>
<sequence>GPAEARILTEAILSDSSSSSSRSGGADGDGGGGSSGAEDAQLRALMQLGGSPLASQPALAPVPPAGGPRAAPGTMVGTPNYAPRGPSGMGAAGGRGSTASEAAVALQLLASAREAVDGGMHDQALLLYSRLVAEHPDLALAEYGRIGRAIMLYQTGRPLDSILALEDAEVSMRGSAEVHAALAALLYSERPNLMLRAEEVRSWEERE</sequence>